<dbReference type="AlphaFoldDB" id="A0A238YS27"/>
<dbReference type="SUPFAM" id="SSF82185">
    <property type="entry name" value="Histone H3 K4-specific methyltransferase SET7/9 N-terminal domain"/>
    <property type="match status" value="1"/>
</dbReference>
<dbReference type="RefSeq" id="WP_089379026.1">
    <property type="nucleotide sequence ID" value="NZ_FZNX01000005.1"/>
</dbReference>
<feature type="chain" id="PRO_5013009027" description="MORN repeat variant" evidence="1">
    <location>
        <begin position="20"/>
        <end position="119"/>
    </location>
</feature>
<dbReference type="EMBL" id="FZNX01000005">
    <property type="protein sequence ID" value="SNR73464.1"/>
    <property type="molecule type" value="Genomic_DNA"/>
</dbReference>
<reference evidence="3" key="1">
    <citation type="submission" date="2017-06" db="EMBL/GenBank/DDBJ databases">
        <authorList>
            <person name="Varghese N."/>
            <person name="Submissions S."/>
        </authorList>
    </citation>
    <scope>NUCLEOTIDE SEQUENCE [LARGE SCALE GENOMIC DNA]</scope>
    <source>
        <strain evidence="3">DSM 27993</strain>
    </source>
</reference>
<evidence type="ECO:0000313" key="3">
    <source>
        <dbReference type="Proteomes" id="UP000198412"/>
    </source>
</evidence>
<gene>
    <name evidence="2" type="ORF">SAMN04488111_2741</name>
</gene>
<feature type="signal peptide" evidence="1">
    <location>
        <begin position="1"/>
        <end position="19"/>
    </location>
</feature>
<dbReference type="Gene3D" id="2.20.110.10">
    <property type="entry name" value="Histone H3 K4-specific methyltransferase SET7/9 N-terminal domain"/>
    <property type="match status" value="1"/>
</dbReference>
<evidence type="ECO:0000313" key="2">
    <source>
        <dbReference type="EMBL" id="SNR73464.1"/>
    </source>
</evidence>
<keyword evidence="3" id="KW-1185">Reference proteome</keyword>
<dbReference type="OrthoDB" id="1467310at2"/>
<dbReference type="Proteomes" id="UP000198412">
    <property type="component" value="Unassembled WGS sequence"/>
</dbReference>
<organism evidence="2 3">
    <name type="scientific">Lutibacter flavus</name>
    <dbReference type="NCBI Taxonomy" id="691689"/>
    <lineage>
        <taxon>Bacteria</taxon>
        <taxon>Pseudomonadati</taxon>
        <taxon>Bacteroidota</taxon>
        <taxon>Flavobacteriia</taxon>
        <taxon>Flavobacteriales</taxon>
        <taxon>Flavobacteriaceae</taxon>
        <taxon>Lutibacter</taxon>
    </lineage>
</organism>
<keyword evidence="1" id="KW-0732">Signal</keyword>
<proteinExistence type="predicted"/>
<evidence type="ECO:0000256" key="1">
    <source>
        <dbReference type="SAM" id="SignalP"/>
    </source>
</evidence>
<protein>
    <recommendedName>
        <fullName evidence="4">MORN repeat variant</fullName>
    </recommendedName>
</protein>
<sequence length="119" mass="13943">MKNLLFVFTFLLFGSFAYSQENNLPKVEEKGDLQEVTLYYENGNIMQHGFYTKDGKLHASWESYNLDGTKKCYATYNYGVKVGVWTYWSKNKITKIEYDNNKIINITELDIQNSPKNNL</sequence>
<accession>A0A238YS27</accession>
<evidence type="ECO:0008006" key="4">
    <source>
        <dbReference type="Google" id="ProtNLM"/>
    </source>
</evidence>
<name>A0A238YS27_9FLAO</name>